<proteinExistence type="predicted"/>
<evidence type="ECO:0000313" key="1">
    <source>
        <dbReference type="Proteomes" id="UP000887540"/>
    </source>
</evidence>
<keyword evidence="1" id="KW-1185">Reference proteome</keyword>
<evidence type="ECO:0000313" key="2">
    <source>
        <dbReference type="WBParaSite" id="ACRNAN_Path_597.g2233.t1"/>
    </source>
</evidence>
<accession>A0A914C963</accession>
<sequence>MYTRKCLLSSGKSANSKHNSIVYYYYKSEYYYNSINDSYVYNTYNNDHYYLYYFNNNYYNNDNYRCMCIMYLVIRNINPGGCNPSGRHAYNWSRWMHYGECCLCRYESNTNSFYDI</sequence>
<dbReference type="AlphaFoldDB" id="A0A914C963"/>
<name>A0A914C963_9BILA</name>
<dbReference type="Proteomes" id="UP000887540">
    <property type="component" value="Unplaced"/>
</dbReference>
<protein>
    <submittedName>
        <fullName evidence="2">Uncharacterized protein</fullName>
    </submittedName>
</protein>
<organism evidence="1 2">
    <name type="scientific">Acrobeloides nanus</name>
    <dbReference type="NCBI Taxonomy" id="290746"/>
    <lineage>
        <taxon>Eukaryota</taxon>
        <taxon>Metazoa</taxon>
        <taxon>Ecdysozoa</taxon>
        <taxon>Nematoda</taxon>
        <taxon>Chromadorea</taxon>
        <taxon>Rhabditida</taxon>
        <taxon>Tylenchina</taxon>
        <taxon>Cephalobomorpha</taxon>
        <taxon>Cephaloboidea</taxon>
        <taxon>Cephalobidae</taxon>
        <taxon>Acrobeloides</taxon>
    </lineage>
</organism>
<dbReference type="WBParaSite" id="ACRNAN_Path_597.g2233.t1">
    <property type="protein sequence ID" value="ACRNAN_Path_597.g2233.t1"/>
    <property type="gene ID" value="ACRNAN_Path_597.g2233"/>
</dbReference>
<reference evidence="2" key="1">
    <citation type="submission" date="2022-11" db="UniProtKB">
        <authorList>
            <consortium name="WormBaseParasite"/>
        </authorList>
    </citation>
    <scope>IDENTIFICATION</scope>
</reference>